<name>A0A3P3VVZ8_9MICO</name>
<gene>
    <name evidence="2" type="ORF">EG850_09720</name>
</gene>
<evidence type="ECO:0000313" key="2">
    <source>
        <dbReference type="EMBL" id="RRJ86178.1"/>
    </source>
</evidence>
<reference evidence="2 3" key="1">
    <citation type="submission" date="2018-11" db="EMBL/GenBank/DDBJ databases">
        <title>YIM 102482-1 draft genome.</title>
        <authorList>
            <person name="Li G."/>
            <person name="Jiang Y."/>
        </authorList>
    </citation>
    <scope>NUCLEOTIDE SEQUENCE [LARGE SCALE GENOMIC DNA]</scope>
    <source>
        <strain evidence="2 3">YIM 102482-1</strain>
    </source>
</reference>
<proteinExistence type="predicted"/>
<keyword evidence="1" id="KW-0812">Transmembrane</keyword>
<protein>
    <submittedName>
        <fullName evidence="2">Uncharacterized protein</fullName>
    </submittedName>
</protein>
<dbReference type="RefSeq" id="WP_124972958.1">
    <property type="nucleotide sequence ID" value="NZ_RQVS01000011.1"/>
</dbReference>
<feature type="transmembrane region" description="Helical" evidence="1">
    <location>
        <begin position="148"/>
        <end position="173"/>
    </location>
</feature>
<sequence length="228" mass="23011">MTSRALTTPARGRVRAKAVPERPSGRTILGRVWGIALVTTVPAGVLHGVAHGHTPPLIAYAVAFAIAAAISAPIVASGAGTDRSRRRRTAAAIIASQAFFHVFFAIATTPLGAALGGGHAHHGDPAAARAALTSFAPSEAASFDGTMFAAHALAAVVTIAAVRYGEALLTGIVTAGRRGVSRLAGLRTALAGMQLPAAPKLPVVARVVRPLQAHCAGLLQGRAPPAFA</sequence>
<comment type="caution">
    <text evidence="2">The sequence shown here is derived from an EMBL/GenBank/DDBJ whole genome shotgun (WGS) entry which is preliminary data.</text>
</comment>
<keyword evidence="1" id="KW-1133">Transmembrane helix</keyword>
<feature type="transmembrane region" description="Helical" evidence="1">
    <location>
        <begin position="32"/>
        <end position="51"/>
    </location>
</feature>
<evidence type="ECO:0000256" key="1">
    <source>
        <dbReference type="SAM" id="Phobius"/>
    </source>
</evidence>
<dbReference type="EMBL" id="RQVS01000011">
    <property type="protein sequence ID" value="RRJ86178.1"/>
    <property type="molecule type" value="Genomic_DNA"/>
</dbReference>
<dbReference type="AlphaFoldDB" id="A0A3P3VVZ8"/>
<organism evidence="2 3">
    <name type="scientific">Gulosibacter macacae</name>
    <dbReference type="NCBI Taxonomy" id="2488791"/>
    <lineage>
        <taxon>Bacteria</taxon>
        <taxon>Bacillati</taxon>
        <taxon>Actinomycetota</taxon>
        <taxon>Actinomycetes</taxon>
        <taxon>Micrococcales</taxon>
        <taxon>Microbacteriaceae</taxon>
        <taxon>Gulosibacter</taxon>
    </lineage>
</organism>
<evidence type="ECO:0000313" key="3">
    <source>
        <dbReference type="Proteomes" id="UP000274391"/>
    </source>
</evidence>
<keyword evidence="1" id="KW-0472">Membrane</keyword>
<keyword evidence="3" id="KW-1185">Reference proteome</keyword>
<accession>A0A3P3VVZ8</accession>
<feature type="transmembrane region" description="Helical" evidence="1">
    <location>
        <begin position="57"/>
        <end position="77"/>
    </location>
</feature>
<dbReference type="Proteomes" id="UP000274391">
    <property type="component" value="Unassembled WGS sequence"/>
</dbReference>